<accession>A0A8T6Q3A3</accession>
<name>A0A8T6Q3A3_ECOLX</name>
<dbReference type="Proteomes" id="UP000469708">
    <property type="component" value="Unassembled WGS sequence"/>
</dbReference>
<feature type="non-terminal residue" evidence="1">
    <location>
        <position position="357"/>
    </location>
</feature>
<reference evidence="1 2" key="1">
    <citation type="submission" date="2020-02" db="EMBL/GenBank/DDBJ databases">
        <authorList>
            <person name="Subbiah M."/>
            <person name="Call D."/>
        </authorList>
    </citation>
    <scope>NUCLEOTIDE SEQUENCE [LARGE SCALE GENOMIC DNA]</scope>
    <source>
        <strain evidence="1 2">8375wC2</strain>
    </source>
</reference>
<gene>
    <name evidence="1" type="primary">ehaA</name>
    <name evidence="1" type="ORF">G3V95_28425</name>
</gene>
<dbReference type="EMBL" id="JAAGYI010000345">
    <property type="protein sequence ID" value="NEM89284.1"/>
    <property type="molecule type" value="Genomic_DNA"/>
</dbReference>
<evidence type="ECO:0000313" key="1">
    <source>
        <dbReference type="EMBL" id="NEM89284.1"/>
    </source>
</evidence>
<dbReference type="AlphaFoldDB" id="A0A8T6Q3A3"/>
<organism evidence="1 2">
    <name type="scientific">Escherichia coli</name>
    <dbReference type="NCBI Taxonomy" id="562"/>
    <lineage>
        <taxon>Bacteria</taxon>
        <taxon>Pseudomonadati</taxon>
        <taxon>Pseudomonadota</taxon>
        <taxon>Gammaproteobacteria</taxon>
        <taxon>Enterobacterales</taxon>
        <taxon>Enterobacteriaceae</taxon>
        <taxon>Escherichia</taxon>
    </lineage>
</organism>
<proteinExistence type="predicted"/>
<comment type="caution">
    <text evidence="1">The sequence shown here is derived from an EMBL/GenBank/DDBJ whole genome shotgun (WGS) entry which is preliminary data.</text>
</comment>
<protein>
    <submittedName>
        <fullName evidence="1">Autotransporter adhesin EhaA</fullName>
    </submittedName>
</protein>
<feature type="non-terminal residue" evidence="1">
    <location>
        <position position="1"/>
    </location>
</feature>
<sequence>NHTDKNATISADIVSDSEGLGYINALNGTTYLTGDNSAFSGKVKIEQNGALGITQNIGTAEINNRGKLHLKADDSMTFANKISGNGTISIDSGTVALTGNNYAFSGYIDVASGAVAVISEDKNIGRADLDVDGKLQINANKDWVFDNDLQGRGIVEINMGNHEFSFDEFAYTDWFQGSLAFQNTTFNLEKNAEFLQRGGITAGQGSLVTVGKGAHSISTLGFSGGTVDFGALTAGAQMTEGTVNVSKTLDLRGEGVIQVSDSDVVRSVSRDIDSALSLTEVDDGNSAIKLVDAQGAEVLGDAGNLQLQDKNGQILSSSAQRDIQQNGQKAAVGTYDYRLTSGVNNDGLYIGYGLTQL</sequence>
<evidence type="ECO:0000313" key="2">
    <source>
        <dbReference type="Proteomes" id="UP000469708"/>
    </source>
</evidence>